<dbReference type="RefSeq" id="WP_137267998.1">
    <property type="nucleotide sequence ID" value="NZ_SZUA01000003.1"/>
</dbReference>
<protein>
    <recommendedName>
        <fullName evidence="3">RiboL-PSP-HEPN domain-containing protein</fullName>
    </recommendedName>
</protein>
<evidence type="ECO:0000313" key="1">
    <source>
        <dbReference type="EMBL" id="TKR29595.1"/>
    </source>
</evidence>
<accession>A0A4U5JKJ1</accession>
<comment type="caution">
    <text evidence="1">The sequence shown here is derived from an EMBL/GenBank/DDBJ whole genome shotgun (WGS) entry which is preliminary data.</text>
</comment>
<keyword evidence="2" id="KW-1185">Reference proteome</keyword>
<evidence type="ECO:0008006" key="3">
    <source>
        <dbReference type="Google" id="ProtNLM"/>
    </source>
</evidence>
<evidence type="ECO:0000313" key="2">
    <source>
        <dbReference type="Proteomes" id="UP000308707"/>
    </source>
</evidence>
<dbReference type="Proteomes" id="UP000308707">
    <property type="component" value="Unassembled WGS sequence"/>
</dbReference>
<organism evidence="1 2">
    <name type="scientific">Luteimonas gilva</name>
    <dbReference type="NCBI Taxonomy" id="2572684"/>
    <lineage>
        <taxon>Bacteria</taxon>
        <taxon>Pseudomonadati</taxon>
        <taxon>Pseudomonadota</taxon>
        <taxon>Gammaproteobacteria</taxon>
        <taxon>Lysobacterales</taxon>
        <taxon>Lysobacteraceae</taxon>
        <taxon>Luteimonas</taxon>
    </lineage>
</organism>
<reference evidence="1 2" key="1">
    <citation type="submission" date="2019-04" db="EMBL/GenBank/DDBJ databases">
        <title>Reference strain of H23.</title>
        <authorList>
            <person name="Luo X."/>
        </authorList>
    </citation>
    <scope>NUCLEOTIDE SEQUENCE [LARGE SCALE GENOMIC DNA]</scope>
    <source>
        <strain evidence="1 2">H23</strain>
    </source>
</reference>
<proteinExistence type="predicted"/>
<dbReference type="EMBL" id="SZUA01000003">
    <property type="protein sequence ID" value="TKR29595.1"/>
    <property type="molecule type" value="Genomic_DNA"/>
</dbReference>
<dbReference type="AlphaFoldDB" id="A0A4U5JKJ1"/>
<sequence length="262" mass="29215">MSDTPQPANKVPSWVGKYFQDSYDSLDRLMSVVHLSRRSIAGMRAMPRLKKALAAVQGKVQDEIEAQRVEKDAKLAQSEVENGFPVLHTLAVVALWSWLEHTIKGLLVEHISRNRKALKSGAFPKLKIKLGDYVALTKREQASYIVDLLEQETSSSLKQGINRFEVLLESLDLTGSTPDSTARQLYELQQVRNSIVHQNGRCDRRLRTSCPWLKLKLGSQITVGTAQLELYAAAVSDYALEVLYRIGDGHGVDLRSSTPDGT</sequence>
<gene>
    <name evidence="1" type="ORF">FCE95_15820</name>
</gene>
<dbReference type="OrthoDB" id="7064950at2"/>
<name>A0A4U5JKJ1_9GAMM</name>